<keyword evidence="4" id="KW-1185">Reference proteome</keyword>
<evidence type="ECO:0000259" key="2">
    <source>
        <dbReference type="PROSITE" id="PS50043"/>
    </source>
</evidence>
<dbReference type="RefSeq" id="WP_050151223.1">
    <property type="nucleotide sequence ID" value="NZ_CABHWO010000074.1"/>
</dbReference>
<dbReference type="InterPro" id="IPR000792">
    <property type="entry name" value="Tscrpt_reg_LuxR_C"/>
</dbReference>
<dbReference type="Pfam" id="PF00196">
    <property type="entry name" value="GerE"/>
    <property type="match status" value="1"/>
</dbReference>
<evidence type="ECO:0000313" key="3">
    <source>
        <dbReference type="EMBL" id="UWM43883.1"/>
    </source>
</evidence>
<evidence type="ECO:0000313" key="4">
    <source>
        <dbReference type="Proteomes" id="UP001057860"/>
    </source>
</evidence>
<dbReference type="Pfam" id="PF08448">
    <property type="entry name" value="PAS_4"/>
    <property type="match status" value="1"/>
</dbReference>
<dbReference type="Gene3D" id="1.10.10.10">
    <property type="entry name" value="Winged helix-like DNA-binding domain superfamily/Winged helix DNA-binding domain"/>
    <property type="match status" value="1"/>
</dbReference>
<proteinExistence type="predicted"/>
<dbReference type="CDD" id="cd06170">
    <property type="entry name" value="LuxR_C_like"/>
    <property type="match status" value="1"/>
</dbReference>
<accession>A0ABY5UKB3</accession>
<keyword evidence="1" id="KW-0238">DNA-binding</keyword>
<dbReference type="InterPro" id="IPR016032">
    <property type="entry name" value="Sig_transdc_resp-reg_C-effctor"/>
</dbReference>
<name>A0ABY5UKB3_9GAMM</name>
<reference evidence="3" key="1">
    <citation type="submission" date="2022-08" db="EMBL/GenBank/DDBJ databases">
        <authorList>
            <person name="Bogun A."/>
            <person name="Kislichkina A."/>
            <person name="Solomentsev V."/>
            <person name="Skryabin Y."/>
            <person name="Sizova A."/>
            <person name="Platonov M."/>
            <person name="Dentovskaya S."/>
        </authorList>
    </citation>
    <scope>NUCLEOTIDE SEQUENCE</scope>
    <source>
        <strain evidence="3">SCPM-O-B-7604</strain>
    </source>
</reference>
<gene>
    <name evidence="3" type="ORF">N0H69_14285</name>
</gene>
<evidence type="ECO:0000256" key="1">
    <source>
        <dbReference type="ARBA" id="ARBA00023125"/>
    </source>
</evidence>
<dbReference type="GeneID" id="75141190"/>
<dbReference type="SMART" id="SM00421">
    <property type="entry name" value="HTH_LUXR"/>
    <property type="match status" value="1"/>
</dbReference>
<protein>
    <submittedName>
        <fullName evidence="3">Helix-turn-helix transcriptional regulator</fullName>
    </submittedName>
</protein>
<sequence>MEDKKAKIVSSNRQSDESSLTLDSLSEIPLIAIMEKASIPWAIKDNKSQFVYLNESCLDLFDIQPGFDFEGRLDEEMPCSWSEYSDDFKAHDRKAEQSREGAEIIVTSSFGREKVLSPWYFPKFPIYNPNGDVLGTVFFGKKFNFISVCDFFKNLKPAVVTLTPPVDDFSEKELDIIFYAIQKMTAKEIAKKLFLSNRTIENRLRFIYEKVGCHSLNDLIEYCHASGLNQYIPKKVLREGVNFFW</sequence>
<dbReference type="Proteomes" id="UP001057860">
    <property type="component" value="Chromosome"/>
</dbReference>
<dbReference type="EMBL" id="CP104006">
    <property type="protein sequence ID" value="UWM43883.1"/>
    <property type="molecule type" value="Genomic_DNA"/>
</dbReference>
<organism evidence="3 4">
    <name type="scientific">Yersinia alsatica</name>
    <dbReference type="NCBI Taxonomy" id="2890317"/>
    <lineage>
        <taxon>Bacteria</taxon>
        <taxon>Pseudomonadati</taxon>
        <taxon>Pseudomonadota</taxon>
        <taxon>Gammaproteobacteria</taxon>
        <taxon>Enterobacterales</taxon>
        <taxon>Yersiniaceae</taxon>
        <taxon>Yersinia</taxon>
    </lineage>
</organism>
<feature type="domain" description="HTH luxR-type" evidence="2">
    <location>
        <begin position="162"/>
        <end position="227"/>
    </location>
</feature>
<dbReference type="InterPro" id="IPR013656">
    <property type="entry name" value="PAS_4"/>
</dbReference>
<dbReference type="InterPro" id="IPR036388">
    <property type="entry name" value="WH-like_DNA-bd_sf"/>
</dbReference>
<dbReference type="PROSITE" id="PS50043">
    <property type="entry name" value="HTH_LUXR_2"/>
    <property type="match status" value="1"/>
</dbReference>
<dbReference type="SUPFAM" id="SSF46894">
    <property type="entry name" value="C-terminal effector domain of the bipartite response regulators"/>
    <property type="match status" value="1"/>
</dbReference>